<feature type="compositionally biased region" description="Basic and acidic residues" evidence="6">
    <location>
        <begin position="1"/>
        <end position="11"/>
    </location>
</feature>
<dbReference type="InterPro" id="IPR036955">
    <property type="entry name" value="AP2/ERF_dom_sf"/>
</dbReference>
<dbReference type="PROSITE" id="PS51032">
    <property type="entry name" value="AP2_ERF"/>
    <property type="match status" value="1"/>
</dbReference>
<dbReference type="GO" id="GO:0000976">
    <property type="term" value="F:transcription cis-regulatory region binding"/>
    <property type="evidence" value="ECO:0000318"/>
    <property type="project" value="GO_Central"/>
</dbReference>
<dbReference type="FunFam" id="3.30.730.10:FF:000001">
    <property type="entry name" value="Ethylene-responsive transcription factor 2"/>
    <property type="match status" value="1"/>
</dbReference>
<dbReference type="AlphaFoldDB" id="B9RCN4"/>
<keyword evidence="2" id="KW-0805">Transcription regulation</keyword>
<dbReference type="PANTHER" id="PTHR31194:SF218">
    <property type="entry name" value="AP2_ERF DOMAIN-CONTAINING PROTEIN"/>
    <property type="match status" value="1"/>
</dbReference>
<keyword evidence="4" id="KW-0804">Transcription</keyword>
<evidence type="ECO:0000313" key="9">
    <source>
        <dbReference type="Proteomes" id="UP000008311"/>
    </source>
</evidence>
<dbReference type="Proteomes" id="UP000008311">
    <property type="component" value="Unassembled WGS sequence"/>
</dbReference>
<keyword evidence="9" id="KW-1185">Reference proteome</keyword>
<dbReference type="SMART" id="SM00380">
    <property type="entry name" value="AP2"/>
    <property type="match status" value="1"/>
</dbReference>
<feature type="domain" description="AP2/ERF" evidence="7">
    <location>
        <begin position="113"/>
        <end position="170"/>
    </location>
</feature>
<evidence type="ECO:0000256" key="2">
    <source>
        <dbReference type="ARBA" id="ARBA00023015"/>
    </source>
</evidence>
<dbReference type="KEGG" id="rcu:8287729"/>
<dbReference type="OMA" id="TQHRSHT"/>
<evidence type="ECO:0000313" key="8">
    <source>
        <dbReference type="EMBL" id="EEF51305.1"/>
    </source>
</evidence>
<evidence type="ECO:0000256" key="3">
    <source>
        <dbReference type="ARBA" id="ARBA00023125"/>
    </source>
</evidence>
<dbReference type="GO" id="GO:0005634">
    <property type="term" value="C:nucleus"/>
    <property type="evidence" value="ECO:0000318"/>
    <property type="project" value="GO_Central"/>
</dbReference>
<feature type="region of interest" description="Disordered" evidence="6">
    <location>
        <begin position="1"/>
        <end position="25"/>
    </location>
</feature>
<dbReference type="OrthoDB" id="777519at2759"/>
<dbReference type="Pfam" id="PF00847">
    <property type="entry name" value="AP2"/>
    <property type="match status" value="1"/>
</dbReference>
<proteinExistence type="predicted"/>
<dbReference type="InterPro" id="IPR001471">
    <property type="entry name" value="AP2/ERF_dom"/>
</dbReference>
<feature type="compositionally biased region" description="Basic and acidic residues" evidence="6">
    <location>
        <begin position="219"/>
        <end position="230"/>
    </location>
</feature>
<dbReference type="InterPro" id="IPR050913">
    <property type="entry name" value="AP2/ERF_ERF"/>
</dbReference>
<dbReference type="STRING" id="3988.B9RCN4"/>
<keyword evidence="3" id="KW-0238">DNA-binding</keyword>
<dbReference type="GO" id="GO:0003700">
    <property type="term" value="F:DNA-binding transcription factor activity"/>
    <property type="evidence" value="ECO:0000318"/>
    <property type="project" value="GO_Central"/>
</dbReference>
<evidence type="ECO:0000256" key="6">
    <source>
        <dbReference type="SAM" id="MobiDB-lite"/>
    </source>
</evidence>
<dbReference type="SUPFAM" id="SSF54171">
    <property type="entry name" value="DNA-binding domain"/>
    <property type="match status" value="1"/>
</dbReference>
<evidence type="ECO:0000256" key="5">
    <source>
        <dbReference type="ARBA" id="ARBA00023242"/>
    </source>
</evidence>
<evidence type="ECO:0000259" key="7">
    <source>
        <dbReference type="PROSITE" id="PS51032"/>
    </source>
</evidence>
<evidence type="ECO:0000256" key="1">
    <source>
        <dbReference type="ARBA" id="ARBA00004123"/>
    </source>
</evidence>
<dbReference type="Gene3D" id="3.30.730.10">
    <property type="entry name" value="AP2/ERF domain"/>
    <property type="match status" value="1"/>
</dbReference>
<reference evidence="9" key="1">
    <citation type="journal article" date="2010" name="Nat. Biotechnol.">
        <title>Draft genome sequence of the oilseed species Ricinus communis.</title>
        <authorList>
            <person name="Chan A.P."/>
            <person name="Crabtree J."/>
            <person name="Zhao Q."/>
            <person name="Lorenzi H."/>
            <person name="Orvis J."/>
            <person name="Puiu D."/>
            <person name="Melake-Berhan A."/>
            <person name="Jones K.M."/>
            <person name="Redman J."/>
            <person name="Chen G."/>
            <person name="Cahoon E.B."/>
            <person name="Gedil M."/>
            <person name="Stanke M."/>
            <person name="Haas B.J."/>
            <person name="Wortman J.R."/>
            <person name="Fraser-Liggett C.M."/>
            <person name="Ravel J."/>
            <person name="Rabinowicz P.D."/>
        </authorList>
    </citation>
    <scope>NUCLEOTIDE SEQUENCE [LARGE SCALE GENOMIC DNA]</scope>
    <source>
        <strain evidence="9">cv. Hale</strain>
    </source>
</reference>
<gene>
    <name evidence="8" type="ORF">RCOM_1690990</name>
</gene>
<dbReference type="EMBL" id="EQ973774">
    <property type="protein sequence ID" value="EEF51305.1"/>
    <property type="molecule type" value="Genomic_DNA"/>
</dbReference>
<comment type="subcellular location">
    <subcellularLocation>
        <location evidence="1">Nucleus</location>
    </subcellularLocation>
</comment>
<evidence type="ECO:0000256" key="4">
    <source>
        <dbReference type="ARBA" id="ARBA00023163"/>
    </source>
</evidence>
<name>B9RCN4_RICCO</name>
<dbReference type="PRINTS" id="PR00367">
    <property type="entry name" value="ETHRSPELEMNT"/>
</dbReference>
<sequence>MNQIKFSEHKNQTKLTTPLPDTKPPKVVRITVTDSYATDSSSDEESENEFCSRRRRRVKRFVNEITIESSCSSPNDVVFTSKCKKANRRKFSAEKSSPSSILPVKNTTTVGKKFRGVRQRPWGKWAAEIRDPLRRVRLWLGTYDTAEEAAIVYDNAAIQLRGSDALTNFITPPAKLSEPSNSGEESQNVCSPISVLRFPSSTSSNEEAESQGAVFSSKENNEIRDMKEESSVSENFSECSSMFPNYFFDFQTSMRDIFEETNMVQDGFLSDDLGDMFLDTSVDFGFGLSSWNNTQDNFQDIADLFGSDPLIAI</sequence>
<dbReference type="CDD" id="cd00018">
    <property type="entry name" value="AP2"/>
    <property type="match status" value="1"/>
</dbReference>
<dbReference type="FunCoup" id="B9RCN4">
    <property type="interactions" value="254"/>
</dbReference>
<dbReference type="InParanoid" id="B9RCN4"/>
<dbReference type="eggNOG" id="ENOG502R7AV">
    <property type="taxonomic scope" value="Eukaryota"/>
</dbReference>
<feature type="region of interest" description="Disordered" evidence="6">
    <location>
        <begin position="200"/>
        <end position="231"/>
    </location>
</feature>
<keyword evidence="5" id="KW-0539">Nucleus</keyword>
<protein>
    <submittedName>
        <fullName evidence="8">DNA binding protein, putative</fullName>
    </submittedName>
</protein>
<dbReference type="InterPro" id="IPR016177">
    <property type="entry name" value="DNA-bd_dom_sf"/>
</dbReference>
<accession>B9RCN4</accession>
<dbReference type="PANTHER" id="PTHR31194">
    <property type="entry name" value="SHN SHINE , DNA BINDING / TRANSCRIPTION FACTOR"/>
    <property type="match status" value="1"/>
</dbReference>
<organism evidence="8 9">
    <name type="scientific">Ricinus communis</name>
    <name type="common">Castor bean</name>
    <dbReference type="NCBI Taxonomy" id="3988"/>
    <lineage>
        <taxon>Eukaryota</taxon>
        <taxon>Viridiplantae</taxon>
        <taxon>Streptophyta</taxon>
        <taxon>Embryophyta</taxon>
        <taxon>Tracheophyta</taxon>
        <taxon>Spermatophyta</taxon>
        <taxon>Magnoliopsida</taxon>
        <taxon>eudicotyledons</taxon>
        <taxon>Gunneridae</taxon>
        <taxon>Pentapetalae</taxon>
        <taxon>rosids</taxon>
        <taxon>fabids</taxon>
        <taxon>Malpighiales</taxon>
        <taxon>Euphorbiaceae</taxon>
        <taxon>Acalyphoideae</taxon>
        <taxon>Acalypheae</taxon>
        <taxon>Ricinus</taxon>
    </lineage>
</organism>